<evidence type="ECO:0000313" key="3">
    <source>
        <dbReference type="EMBL" id="OMP66029.1"/>
    </source>
</evidence>
<feature type="domain" description="N-acetyltransferase" evidence="2">
    <location>
        <begin position="8"/>
        <end position="180"/>
    </location>
</feature>
<keyword evidence="3" id="KW-0808">Transferase</keyword>
<evidence type="ECO:0000256" key="1">
    <source>
        <dbReference type="ARBA" id="ARBA00023251"/>
    </source>
</evidence>
<keyword evidence="4" id="KW-1185">Reference proteome</keyword>
<dbReference type="PROSITE" id="PS51186">
    <property type="entry name" value="GNAT"/>
    <property type="match status" value="1"/>
</dbReference>
<dbReference type="GO" id="GO:0046677">
    <property type="term" value="P:response to antibiotic"/>
    <property type="evidence" value="ECO:0007669"/>
    <property type="project" value="UniProtKB-KW"/>
</dbReference>
<gene>
    <name evidence="3" type="ORF">BTO28_14660</name>
</gene>
<organism evidence="3 4">
    <name type="scientific">Domibacillus epiphyticus</name>
    <dbReference type="NCBI Taxonomy" id="1714355"/>
    <lineage>
        <taxon>Bacteria</taxon>
        <taxon>Bacillati</taxon>
        <taxon>Bacillota</taxon>
        <taxon>Bacilli</taxon>
        <taxon>Bacillales</taxon>
        <taxon>Bacillaceae</taxon>
        <taxon>Domibacillus</taxon>
    </lineage>
</organism>
<reference evidence="3 4" key="1">
    <citation type="submission" date="2016-12" db="EMBL/GenBank/DDBJ databases">
        <title>Domibacillus sp. SAB 38T whole genome sequencing.</title>
        <authorList>
            <person name="Verma A."/>
            <person name="Ojha A.K."/>
            <person name="Krishnamurthi S."/>
        </authorList>
    </citation>
    <scope>NUCLEOTIDE SEQUENCE [LARGE SCALE GENOMIC DNA]</scope>
    <source>
        <strain evidence="3 4">SAB 38</strain>
    </source>
</reference>
<dbReference type="GO" id="GO:0016410">
    <property type="term" value="F:N-acyltransferase activity"/>
    <property type="evidence" value="ECO:0007669"/>
    <property type="project" value="TreeGrafter"/>
</dbReference>
<dbReference type="PANTHER" id="PTHR31438:SF1">
    <property type="entry name" value="LYSINE N-ACYLTRANSFERASE C17G9.06C-RELATED"/>
    <property type="match status" value="1"/>
</dbReference>
<dbReference type="Pfam" id="PF13523">
    <property type="entry name" value="Acetyltransf_8"/>
    <property type="match status" value="1"/>
</dbReference>
<dbReference type="STRING" id="1714355.BTO28_14660"/>
<dbReference type="RefSeq" id="WP_076767590.1">
    <property type="nucleotide sequence ID" value="NZ_MSFI01000026.1"/>
</dbReference>
<dbReference type="OrthoDB" id="9795206at2"/>
<dbReference type="EMBL" id="MSFI01000026">
    <property type="protein sequence ID" value="OMP66029.1"/>
    <property type="molecule type" value="Genomic_DNA"/>
</dbReference>
<evidence type="ECO:0000259" key="2">
    <source>
        <dbReference type="PROSITE" id="PS51186"/>
    </source>
</evidence>
<dbReference type="SUPFAM" id="SSF55729">
    <property type="entry name" value="Acyl-CoA N-acyltransferases (Nat)"/>
    <property type="match status" value="1"/>
</dbReference>
<sequence length="180" mass="21319">MLFQKGRLRIRSLMEKDQGLLVKWLSDPVVLEFYEGRDNSFDLEKVKDHFYNQEKDMTRCIIEFDGAEIGYAQYYLLDEQEREMYGYTGDEAVIYGTDQLIGEVGYWNKGIGKVLVKAIVEYLSKEKQAGKIVMNPQSWNKRAIRCYEKCGFEKVKLLPEHEWHEGKFNDCWVVEYNNEK</sequence>
<dbReference type="Proteomes" id="UP000188613">
    <property type="component" value="Unassembled WGS sequence"/>
</dbReference>
<proteinExistence type="predicted"/>
<dbReference type="AlphaFoldDB" id="A0A1V2A4U6"/>
<dbReference type="InterPro" id="IPR000182">
    <property type="entry name" value="GNAT_dom"/>
</dbReference>
<comment type="caution">
    <text evidence="3">The sequence shown here is derived from an EMBL/GenBank/DDBJ whole genome shotgun (WGS) entry which is preliminary data.</text>
</comment>
<dbReference type="PANTHER" id="PTHR31438">
    <property type="entry name" value="LYSINE N-ACYLTRANSFERASE C17G9.06C-RELATED"/>
    <property type="match status" value="1"/>
</dbReference>
<name>A0A1V2A4U6_9BACI</name>
<evidence type="ECO:0000313" key="4">
    <source>
        <dbReference type="Proteomes" id="UP000188613"/>
    </source>
</evidence>
<dbReference type="Gene3D" id="3.40.630.30">
    <property type="match status" value="1"/>
</dbReference>
<dbReference type="InterPro" id="IPR016181">
    <property type="entry name" value="Acyl_CoA_acyltransferase"/>
</dbReference>
<accession>A0A1V2A4U6</accession>
<keyword evidence="1" id="KW-0046">Antibiotic resistance</keyword>
<protein>
    <submittedName>
        <fullName evidence="3">GNAT family N-acetyltransferase</fullName>
    </submittedName>
</protein>